<reference evidence="2 3" key="1">
    <citation type="journal article" date="2015" name="Genome Announc.">
        <title>Complete Genome Sequence of Cupriavidus basilensis 4G11, Isolated from the Oak Ridge Field Research Center Site.</title>
        <authorList>
            <person name="Ray J."/>
            <person name="Waters R.J."/>
            <person name="Skerker J.M."/>
            <person name="Kuehl J.V."/>
            <person name="Price M.N."/>
            <person name="Huang J."/>
            <person name="Chakraborty R."/>
            <person name="Arkin A.P."/>
            <person name="Deutschbauer A."/>
        </authorList>
    </citation>
    <scope>NUCLEOTIDE SEQUENCE [LARGE SCALE GENOMIC DNA]</scope>
    <source>
        <strain evidence="2">4G11</strain>
    </source>
</reference>
<feature type="region of interest" description="Disordered" evidence="1">
    <location>
        <begin position="72"/>
        <end position="92"/>
    </location>
</feature>
<dbReference type="EMBL" id="CP010536">
    <property type="protein sequence ID" value="AJG19678.1"/>
    <property type="molecule type" value="Genomic_DNA"/>
</dbReference>
<keyword evidence="3" id="KW-1185">Reference proteome</keyword>
<dbReference type="Proteomes" id="UP000031843">
    <property type="component" value="Chromosome main"/>
</dbReference>
<gene>
    <name evidence="2" type="ORF">RR42_m2286</name>
</gene>
<dbReference type="OrthoDB" id="8588059at2"/>
<accession>A0A0C4Y9T8</accession>
<protein>
    <submittedName>
        <fullName evidence="2">Putative proline-rich protein</fullName>
    </submittedName>
</protein>
<sequence length="204" mass="21776">MTDPVFHKTEQGQDEIRARARKLDHKLRALLLIVNGERRRSELLAQTGGMGVGPESIDALLAAGLIRAEHAPQPAAAATSPANPGTSVDRHGEAKADSLFPMHGMRGADVASWDDALPAPASPQRAGGTYQQLYHFYTDVIGHHLGLRGYLLQVKVEKAGSPAELAALRDPLYSALHKAKGEITAGAIIDQLDKMVRDDGHASA</sequence>
<evidence type="ECO:0000256" key="1">
    <source>
        <dbReference type="SAM" id="MobiDB-lite"/>
    </source>
</evidence>
<organism evidence="2 3">
    <name type="scientific">Cupriavidus basilensis</name>
    <dbReference type="NCBI Taxonomy" id="68895"/>
    <lineage>
        <taxon>Bacteria</taxon>
        <taxon>Pseudomonadati</taxon>
        <taxon>Pseudomonadota</taxon>
        <taxon>Betaproteobacteria</taxon>
        <taxon>Burkholderiales</taxon>
        <taxon>Burkholderiaceae</taxon>
        <taxon>Cupriavidus</taxon>
    </lineage>
</organism>
<proteinExistence type="predicted"/>
<feature type="compositionally biased region" description="Low complexity" evidence="1">
    <location>
        <begin position="72"/>
        <end position="84"/>
    </location>
</feature>
<evidence type="ECO:0000313" key="3">
    <source>
        <dbReference type="Proteomes" id="UP000031843"/>
    </source>
</evidence>
<dbReference type="KEGG" id="cbw:RR42_m2286"/>
<name>A0A0C4Y9T8_9BURK</name>
<dbReference type="AlphaFoldDB" id="A0A0C4Y9T8"/>
<dbReference type="RefSeq" id="WP_043346741.1">
    <property type="nucleotide sequence ID" value="NZ_CP010536.1"/>
</dbReference>
<evidence type="ECO:0000313" key="2">
    <source>
        <dbReference type="EMBL" id="AJG19678.1"/>
    </source>
</evidence>